<dbReference type="PANTHER" id="PTHR46173:SF1">
    <property type="entry name" value="CCA TRNA NUCLEOTIDYLTRANSFERASE 1, MITOCHONDRIAL"/>
    <property type="match status" value="1"/>
</dbReference>
<reference evidence="11 12" key="1">
    <citation type="submission" date="2015-12" db="EMBL/GenBank/DDBJ databases">
        <title>Genome sequence of Oceanibaculum pacificum MCCC 1A02656.</title>
        <authorList>
            <person name="Lu L."/>
            <person name="Lai Q."/>
            <person name="Shao Z."/>
            <person name="Qian P."/>
        </authorList>
    </citation>
    <scope>NUCLEOTIDE SEQUENCE [LARGE SCALE GENOMIC DNA]</scope>
    <source>
        <strain evidence="11 12">MCCC 1A02656</strain>
    </source>
</reference>
<comment type="similarity">
    <text evidence="8">Belongs to the tRNA nucleotidyltransferase/poly(A) polymerase family.</text>
</comment>
<evidence type="ECO:0000256" key="4">
    <source>
        <dbReference type="ARBA" id="ARBA00022695"/>
    </source>
</evidence>
<dbReference type="GO" id="GO:0016779">
    <property type="term" value="F:nucleotidyltransferase activity"/>
    <property type="evidence" value="ECO:0007669"/>
    <property type="project" value="UniProtKB-KW"/>
</dbReference>
<feature type="non-terminal residue" evidence="11">
    <location>
        <position position="430"/>
    </location>
</feature>
<evidence type="ECO:0000256" key="6">
    <source>
        <dbReference type="ARBA" id="ARBA00022741"/>
    </source>
</evidence>
<evidence type="ECO:0000256" key="7">
    <source>
        <dbReference type="ARBA" id="ARBA00022842"/>
    </source>
</evidence>
<organism evidence="11 12">
    <name type="scientific">Oceanibaculum pacificum</name>
    <dbReference type="NCBI Taxonomy" id="580166"/>
    <lineage>
        <taxon>Bacteria</taxon>
        <taxon>Pseudomonadati</taxon>
        <taxon>Pseudomonadota</taxon>
        <taxon>Alphaproteobacteria</taxon>
        <taxon>Rhodospirillales</taxon>
        <taxon>Oceanibaculaceae</taxon>
        <taxon>Oceanibaculum</taxon>
    </lineage>
</organism>
<dbReference type="SUPFAM" id="SSF81301">
    <property type="entry name" value="Nucleotidyltransferase"/>
    <property type="match status" value="1"/>
</dbReference>
<evidence type="ECO:0000256" key="2">
    <source>
        <dbReference type="ARBA" id="ARBA00022679"/>
    </source>
</evidence>
<evidence type="ECO:0008006" key="13">
    <source>
        <dbReference type="Google" id="ProtNLM"/>
    </source>
</evidence>
<comment type="cofactor">
    <cofactor evidence="1">
        <name>Mg(2+)</name>
        <dbReference type="ChEBI" id="CHEBI:18420"/>
    </cofactor>
</comment>
<dbReference type="Pfam" id="PF01743">
    <property type="entry name" value="PolyA_pol"/>
    <property type="match status" value="1"/>
</dbReference>
<dbReference type="InterPro" id="IPR002646">
    <property type="entry name" value="PolA_pol_head_dom"/>
</dbReference>
<keyword evidence="12" id="KW-1185">Reference proteome</keyword>
<keyword evidence="6" id="KW-0547">Nucleotide-binding</keyword>
<dbReference type="AlphaFoldDB" id="A0A154VAB0"/>
<dbReference type="InterPro" id="IPR043519">
    <property type="entry name" value="NT_sf"/>
</dbReference>
<dbReference type="STRING" id="580166.AUP43_03725"/>
<evidence type="ECO:0000259" key="9">
    <source>
        <dbReference type="Pfam" id="PF01743"/>
    </source>
</evidence>
<sequence length="430" mass="46478">MQPIRRLDAPFPWMLDAATVAILDAVQAEGATIRFVGGCVRDSLLGKPVGDIDAATDAAPDRIVAALEKAGIRAIPTGIEHGTVTALKAGRHIEITTLRRDVETDGRRATVAFTDDWAEDAKRRDFTMNALFLDMDGALYDPVGGLPDLEARRVRFIGDAEQRIREDVLRILRFFRFHVQHGRGMPDADGLAACARLASLLPGLAGERVCAEIMNLLAAEDPAPTLHLMREQGVLTPILPEARNLPRLAALVRLTGHREEADPDPLRRLVALLPDAPAGAAVAWRLRLSNAARDRLAAMLAPAVIIDPAADAPARRRALYAVGKEIFRDLVLLDWAQRLADQGNSLPDWVSAGYRVHLAAADHWRRPSLPVTGADLLALGVAPGPAMGRLLKRLEAWWVAADFAPDRAACLAQAREWGGGEGEGLPSPSS</sequence>
<dbReference type="OrthoDB" id="9805698at2"/>
<feature type="domain" description="tRNA nucleotidyltransferase/poly(A) polymerase RNA and SrmB- binding" evidence="10">
    <location>
        <begin position="191"/>
        <end position="242"/>
    </location>
</feature>
<dbReference type="GO" id="GO:0046872">
    <property type="term" value="F:metal ion binding"/>
    <property type="evidence" value="ECO:0007669"/>
    <property type="project" value="UniProtKB-KW"/>
</dbReference>
<evidence type="ECO:0000256" key="3">
    <source>
        <dbReference type="ARBA" id="ARBA00022694"/>
    </source>
</evidence>
<keyword evidence="3" id="KW-0819">tRNA processing</keyword>
<evidence type="ECO:0000259" key="10">
    <source>
        <dbReference type="Pfam" id="PF12627"/>
    </source>
</evidence>
<keyword evidence="8" id="KW-0694">RNA-binding</keyword>
<protein>
    <recommendedName>
        <fullName evidence="13">Poly(A) polymerase</fullName>
    </recommendedName>
</protein>
<dbReference type="GO" id="GO:0000166">
    <property type="term" value="F:nucleotide binding"/>
    <property type="evidence" value="ECO:0007669"/>
    <property type="project" value="UniProtKB-KW"/>
</dbReference>
<dbReference type="SUPFAM" id="SSF81891">
    <property type="entry name" value="Poly A polymerase C-terminal region-like"/>
    <property type="match status" value="1"/>
</dbReference>
<dbReference type="InterPro" id="IPR032828">
    <property type="entry name" value="PolyA_RNA-bd"/>
</dbReference>
<feature type="domain" description="Poly A polymerase head" evidence="9">
    <location>
        <begin position="34"/>
        <end position="155"/>
    </location>
</feature>
<dbReference type="InterPro" id="IPR050264">
    <property type="entry name" value="Bact_CCA-adding_enz_type3_sf"/>
</dbReference>
<keyword evidence="7" id="KW-0460">Magnesium</keyword>
<dbReference type="Proteomes" id="UP000076400">
    <property type="component" value="Unassembled WGS sequence"/>
</dbReference>
<keyword evidence="4" id="KW-0548">Nucleotidyltransferase</keyword>
<dbReference type="Gene3D" id="3.30.460.10">
    <property type="entry name" value="Beta Polymerase, domain 2"/>
    <property type="match status" value="1"/>
</dbReference>
<accession>A0A154VAB0</accession>
<name>A0A154VAB0_9PROT</name>
<dbReference type="PANTHER" id="PTHR46173">
    <property type="entry name" value="CCA TRNA NUCLEOTIDYLTRANSFERASE 1, MITOCHONDRIAL"/>
    <property type="match status" value="1"/>
</dbReference>
<dbReference type="CDD" id="cd05398">
    <property type="entry name" value="NT_ClassII-CCAase"/>
    <property type="match status" value="1"/>
</dbReference>
<dbReference type="EMBL" id="LPXN01000171">
    <property type="protein sequence ID" value="KZC98301.1"/>
    <property type="molecule type" value="Genomic_DNA"/>
</dbReference>
<evidence type="ECO:0000256" key="8">
    <source>
        <dbReference type="RuleBase" id="RU003953"/>
    </source>
</evidence>
<evidence type="ECO:0000313" key="11">
    <source>
        <dbReference type="EMBL" id="KZC98301.1"/>
    </source>
</evidence>
<dbReference type="RefSeq" id="WP_067560166.1">
    <property type="nucleotide sequence ID" value="NZ_LPXN01000171.1"/>
</dbReference>
<dbReference type="Gene3D" id="1.10.3090.10">
    <property type="entry name" value="cca-adding enzyme, domain 2"/>
    <property type="match status" value="1"/>
</dbReference>
<proteinExistence type="inferred from homology"/>
<gene>
    <name evidence="11" type="ORF">AUP43_03725</name>
</gene>
<comment type="caution">
    <text evidence="11">The sequence shown here is derived from an EMBL/GenBank/DDBJ whole genome shotgun (WGS) entry which is preliminary data.</text>
</comment>
<dbReference type="GO" id="GO:0008033">
    <property type="term" value="P:tRNA processing"/>
    <property type="evidence" value="ECO:0007669"/>
    <property type="project" value="UniProtKB-KW"/>
</dbReference>
<evidence type="ECO:0000256" key="5">
    <source>
        <dbReference type="ARBA" id="ARBA00022723"/>
    </source>
</evidence>
<dbReference type="Pfam" id="PF12627">
    <property type="entry name" value="PolyA_pol_RNAbd"/>
    <property type="match status" value="1"/>
</dbReference>
<dbReference type="GO" id="GO:0000049">
    <property type="term" value="F:tRNA binding"/>
    <property type="evidence" value="ECO:0007669"/>
    <property type="project" value="TreeGrafter"/>
</dbReference>
<evidence type="ECO:0000256" key="1">
    <source>
        <dbReference type="ARBA" id="ARBA00001946"/>
    </source>
</evidence>
<evidence type="ECO:0000313" key="12">
    <source>
        <dbReference type="Proteomes" id="UP000076400"/>
    </source>
</evidence>
<keyword evidence="2 8" id="KW-0808">Transferase</keyword>
<keyword evidence="5" id="KW-0479">Metal-binding</keyword>